<name>A0A2A8CU08_9BACT</name>
<dbReference type="OrthoDB" id="23896at2"/>
<feature type="region of interest" description="Disordered" evidence="1">
    <location>
        <begin position="1"/>
        <end position="54"/>
    </location>
</feature>
<feature type="compositionally biased region" description="Basic and acidic residues" evidence="1">
    <location>
        <begin position="28"/>
        <end position="38"/>
    </location>
</feature>
<sequence length="741" mass="81983">MSDLLTSTDSERDVSVSTQTRDHRVRPRFVDSFDDDRAPGAVVGSRTPEGMRRWGKDAGDHLSIDRGHLRVACPDIPGWNREALAYDAMTRQRGRTLAVCMVNGHNSSQTWPESYCHTFTRTGWWKRRIRGTVRRWTAGQRETSAIPWAWIPGRLERAFRADVPHKIDWPPLKENMATGWWPADDDLHPDRIQNGFLMRAGDLQNGTLLARVDERWLPVVHAVQNVPLYLVCRLRPHGAVYYVASLPDVKGLAAAPSARPVAIDTVASASRVAPALTQSILGEIGFRVDTRVSSVHVADDWFASDENILLADDLTGTGQAERTAPERGTSWALDRGGFMRTDRGIKPLVPSAQLWQQVPEPPGLMHVTIDRLSAPWTTGLTFRMSDPYTFRCVLIGSDKAYLYTVAHGKWKQIATDDLTGDGVPGALQVLDDGTSFQAAWNGRLLFDGPTYDSTDGSASGVGILCRKDTPTGPGNGQTMGGVPVLLTNLEVHPRQVPLPDALLGDIAWTPPPVATTITDDFSTDDTEELEGRMVPGADIRWTRTEGGGLIDAVPDQGAVVRATLDEPNPERTLYTIPWGDPTCASIEIDVMPPGDEGDAHHRGRAGVVFWEDDDRYLIVSTYLDPWKIGRSISSFFRLDGTDDLYRAVWTNVGDRLEAGVPYCLRVDSNGDHYVVRLNGEPVLYRAWSDVYPGINPMQIRRVGLVVNWEYGNDTGSAFRRFVCSGREDAVHEESLQFGQSA</sequence>
<organism evidence="2 3">
    <name type="scientific">Longibacter salinarum</name>
    <dbReference type="NCBI Taxonomy" id="1850348"/>
    <lineage>
        <taxon>Bacteria</taxon>
        <taxon>Pseudomonadati</taxon>
        <taxon>Rhodothermota</taxon>
        <taxon>Rhodothermia</taxon>
        <taxon>Rhodothermales</taxon>
        <taxon>Salisaetaceae</taxon>
        <taxon>Longibacter</taxon>
    </lineage>
</organism>
<gene>
    <name evidence="2" type="ORF">CRI94_16665</name>
</gene>
<dbReference type="AlphaFoldDB" id="A0A2A8CU08"/>
<evidence type="ECO:0000256" key="1">
    <source>
        <dbReference type="SAM" id="MobiDB-lite"/>
    </source>
</evidence>
<dbReference type="Proteomes" id="UP000220102">
    <property type="component" value="Unassembled WGS sequence"/>
</dbReference>
<reference evidence="2 3" key="1">
    <citation type="submission" date="2017-10" db="EMBL/GenBank/DDBJ databases">
        <title>Draft genome of Longibacter Salinarum.</title>
        <authorList>
            <person name="Goh K.M."/>
            <person name="Shamsir M.S."/>
            <person name="Lim S.W."/>
        </authorList>
    </citation>
    <scope>NUCLEOTIDE SEQUENCE [LARGE SCALE GENOMIC DNA]</scope>
    <source>
        <strain evidence="2 3">KCTC 52045</strain>
    </source>
</reference>
<protein>
    <submittedName>
        <fullName evidence="2">Uncharacterized protein</fullName>
    </submittedName>
</protein>
<keyword evidence="3" id="KW-1185">Reference proteome</keyword>
<dbReference type="RefSeq" id="WP_098078832.1">
    <property type="nucleotide sequence ID" value="NZ_PDEQ01000011.1"/>
</dbReference>
<accession>A0A2A8CU08</accession>
<comment type="caution">
    <text evidence="2">The sequence shown here is derived from an EMBL/GenBank/DDBJ whole genome shotgun (WGS) entry which is preliminary data.</text>
</comment>
<proteinExistence type="predicted"/>
<evidence type="ECO:0000313" key="3">
    <source>
        <dbReference type="Proteomes" id="UP000220102"/>
    </source>
</evidence>
<evidence type="ECO:0000313" key="2">
    <source>
        <dbReference type="EMBL" id="PEN11214.1"/>
    </source>
</evidence>
<dbReference type="EMBL" id="PDEQ01000011">
    <property type="protein sequence ID" value="PEN11214.1"/>
    <property type="molecule type" value="Genomic_DNA"/>
</dbReference>